<proteinExistence type="predicted"/>
<dbReference type="EMBL" id="SRLO01000090">
    <property type="protein sequence ID" value="TNN76789.1"/>
    <property type="molecule type" value="Genomic_DNA"/>
</dbReference>
<evidence type="ECO:0000313" key="3">
    <source>
        <dbReference type="Proteomes" id="UP000314294"/>
    </source>
</evidence>
<feature type="region of interest" description="Disordered" evidence="1">
    <location>
        <begin position="1"/>
        <end position="43"/>
    </location>
</feature>
<evidence type="ECO:0000313" key="2">
    <source>
        <dbReference type="EMBL" id="TNN76789.1"/>
    </source>
</evidence>
<keyword evidence="3" id="KW-1185">Reference proteome</keyword>
<name>A0A4Z2IFG8_9TELE</name>
<gene>
    <name evidence="2" type="ORF">EYF80_013038</name>
</gene>
<feature type="compositionally biased region" description="Low complexity" evidence="1">
    <location>
        <begin position="25"/>
        <end position="37"/>
    </location>
</feature>
<sequence>MSDDRAKGVGGAGRPSPLGERVVQSEVVPLSSTSSSPSPHPVEQQGCVVMDKAEMPCRLCGG</sequence>
<evidence type="ECO:0000256" key="1">
    <source>
        <dbReference type="SAM" id="MobiDB-lite"/>
    </source>
</evidence>
<comment type="caution">
    <text evidence="2">The sequence shown here is derived from an EMBL/GenBank/DDBJ whole genome shotgun (WGS) entry which is preliminary data.</text>
</comment>
<reference evidence="2 3" key="1">
    <citation type="submission" date="2019-03" db="EMBL/GenBank/DDBJ databases">
        <title>First draft genome of Liparis tanakae, snailfish: a comprehensive survey of snailfish specific genes.</title>
        <authorList>
            <person name="Kim W."/>
            <person name="Song I."/>
            <person name="Jeong J.-H."/>
            <person name="Kim D."/>
            <person name="Kim S."/>
            <person name="Ryu S."/>
            <person name="Song J.Y."/>
            <person name="Lee S.K."/>
        </authorList>
    </citation>
    <scope>NUCLEOTIDE SEQUENCE [LARGE SCALE GENOMIC DNA]</scope>
    <source>
        <tissue evidence="2">Muscle</tissue>
    </source>
</reference>
<accession>A0A4Z2IFG8</accession>
<organism evidence="2 3">
    <name type="scientific">Liparis tanakae</name>
    <name type="common">Tanaka's snailfish</name>
    <dbReference type="NCBI Taxonomy" id="230148"/>
    <lineage>
        <taxon>Eukaryota</taxon>
        <taxon>Metazoa</taxon>
        <taxon>Chordata</taxon>
        <taxon>Craniata</taxon>
        <taxon>Vertebrata</taxon>
        <taxon>Euteleostomi</taxon>
        <taxon>Actinopterygii</taxon>
        <taxon>Neopterygii</taxon>
        <taxon>Teleostei</taxon>
        <taxon>Neoteleostei</taxon>
        <taxon>Acanthomorphata</taxon>
        <taxon>Eupercaria</taxon>
        <taxon>Perciformes</taxon>
        <taxon>Cottioidei</taxon>
        <taxon>Cottales</taxon>
        <taxon>Liparidae</taxon>
        <taxon>Liparis</taxon>
    </lineage>
</organism>
<protein>
    <submittedName>
        <fullName evidence="2">Uncharacterized protein</fullName>
    </submittedName>
</protein>
<dbReference type="Proteomes" id="UP000314294">
    <property type="component" value="Unassembled WGS sequence"/>
</dbReference>
<dbReference type="AlphaFoldDB" id="A0A4Z2IFG8"/>